<keyword evidence="7" id="KW-0805">Transcription regulation</keyword>
<accession>A0A511KJE7</accession>
<dbReference type="GO" id="GO:0031507">
    <property type="term" value="P:heterochromatin formation"/>
    <property type="evidence" value="ECO:0007669"/>
    <property type="project" value="TreeGrafter"/>
</dbReference>
<reference evidence="12 13" key="1">
    <citation type="submission" date="2019-07" db="EMBL/GenBank/DDBJ databases">
        <title>Rhodotorula toruloides NBRC10032 genome sequencing.</title>
        <authorList>
            <person name="Shida Y."/>
            <person name="Takaku H."/>
            <person name="Ogasawara W."/>
            <person name="Mori K."/>
        </authorList>
    </citation>
    <scope>NUCLEOTIDE SEQUENCE [LARGE SCALE GENOMIC DNA]</scope>
    <source>
        <strain evidence="12 13">NBRC10032</strain>
    </source>
</reference>
<dbReference type="PANTHER" id="PTHR10625">
    <property type="entry name" value="HISTONE DEACETYLASE HDAC1-RELATED"/>
    <property type="match status" value="1"/>
</dbReference>
<evidence type="ECO:0000313" key="12">
    <source>
        <dbReference type="EMBL" id="GEM09996.1"/>
    </source>
</evidence>
<dbReference type="InterPro" id="IPR023696">
    <property type="entry name" value="Ureohydrolase_dom_sf"/>
</dbReference>
<comment type="similarity">
    <text evidence="2">Belongs to the histone deacetylase family. HD type 1 subfamily.</text>
</comment>
<keyword evidence="5" id="KW-0378">Hydrolase</keyword>
<sequence>MIGTRRIAYIHSGELIRAADCLPANDGRASLVHSLIDAFSLLDDGDESREGPVRVRIVEPECASREDLLKFHDERYIDAVLGSSNNNGSSSKSADHDEFSEDEETPPPRSFGLSGDFTASEPPRKRRRTEGLGLQDDCPDFPELSDYIQLVAGASMTAARMLRDGEADVAINWTGGRHHAKRGEASGFCYVNDIVLAIMELRSPPVPPRASSPSTTPQPQPQPARISRVLYLDIDLHHGDGVESAFFTSPYVLTLSIHLHAPLFFPSSGALDSTGPANSKAPGRGHALNVALEPGLCEANFKRIWESCVEEVAKEYEADAVVVQMGVDGMVGDPCKEWNLPLSAYGFALERVLSWKKPALVLGGGGYSSANAARAWAYLMSVALDRPLLLDSPIPSDLDAEQYAHFAPDFALDVPEGHMREHNTEETLAKVENAFEGYAEVLHQRWAKKREAKQDLQS</sequence>
<feature type="domain" description="Histone deacetylase" evidence="11">
    <location>
        <begin position="25"/>
        <end position="381"/>
    </location>
</feature>
<evidence type="ECO:0000256" key="3">
    <source>
        <dbReference type="ARBA" id="ARBA00012111"/>
    </source>
</evidence>
<keyword evidence="4" id="KW-0678">Repressor</keyword>
<gene>
    <name evidence="12" type="ORF">Rt10032_c09g4013</name>
</gene>
<proteinExistence type="inferred from homology"/>
<dbReference type="GO" id="GO:0005634">
    <property type="term" value="C:nucleus"/>
    <property type="evidence" value="ECO:0007669"/>
    <property type="project" value="UniProtKB-SubCell"/>
</dbReference>
<comment type="caution">
    <text evidence="12">The sequence shown here is derived from an EMBL/GenBank/DDBJ whole genome shotgun (WGS) entry which is preliminary data.</text>
</comment>
<dbReference type="InterPro" id="IPR023801">
    <property type="entry name" value="His_deacetylse_dom"/>
</dbReference>
<evidence type="ECO:0000259" key="11">
    <source>
        <dbReference type="Pfam" id="PF00850"/>
    </source>
</evidence>
<evidence type="ECO:0000256" key="5">
    <source>
        <dbReference type="ARBA" id="ARBA00022801"/>
    </source>
</evidence>
<evidence type="ECO:0000256" key="1">
    <source>
        <dbReference type="ARBA" id="ARBA00004123"/>
    </source>
</evidence>
<keyword evidence="9" id="KW-0539">Nucleus</keyword>
<organism evidence="12 13">
    <name type="scientific">Rhodotorula toruloides</name>
    <name type="common">Yeast</name>
    <name type="synonym">Rhodosporidium toruloides</name>
    <dbReference type="NCBI Taxonomy" id="5286"/>
    <lineage>
        <taxon>Eukaryota</taxon>
        <taxon>Fungi</taxon>
        <taxon>Dikarya</taxon>
        <taxon>Basidiomycota</taxon>
        <taxon>Pucciniomycotina</taxon>
        <taxon>Microbotryomycetes</taxon>
        <taxon>Sporidiobolales</taxon>
        <taxon>Sporidiobolaceae</taxon>
        <taxon>Rhodotorula</taxon>
    </lineage>
</organism>
<dbReference type="CDD" id="cd11680">
    <property type="entry name" value="HDAC_Hos1"/>
    <property type="match status" value="1"/>
</dbReference>
<keyword evidence="6" id="KW-0156">Chromatin regulator</keyword>
<protein>
    <recommendedName>
        <fullName evidence="3">histone deacetylase</fullName>
        <ecNumber evidence="3">3.5.1.98</ecNumber>
    </recommendedName>
</protein>
<dbReference type="AlphaFoldDB" id="A0A511KJE7"/>
<dbReference type="Proteomes" id="UP000321518">
    <property type="component" value="Unassembled WGS sequence"/>
</dbReference>
<dbReference type="PRINTS" id="PR01270">
    <property type="entry name" value="HDASUPER"/>
</dbReference>
<evidence type="ECO:0000313" key="13">
    <source>
        <dbReference type="Proteomes" id="UP000321518"/>
    </source>
</evidence>
<feature type="region of interest" description="Disordered" evidence="10">
    <location>
        <begin position="82"/>
        <end position="136"/>
    </location>
</feature>
<dbReference type="Gene3D" id="3.40.800.20">
    <property type="entry name" value="Histone deacetylase domain"/>
    <property type="match status" value="1"/>
</dbReference>
<evidence type="ECO:0000256" key="2">
    <source>
        <dbReference type="ARBA" id="ARBA00006457"/>
    </source>
</evidence>
<keyword evidence="8" id="KW-0804">Transcription</keyword>
<dbReference type="InterPro" id="IPR000286">
    <property type="entry name" value="HDACs"/>
</dbReference>
<evidence type="ECO:0000256" key="10">
    <source>
        <dbReference type="SAM" id="MobiDB-lite"/>
    </source>
</evidence>
<evidence type="ECO:0000256" key="6">
    <source>
        <dbReference type="ARBA" id="ARBA00022853"/>
    </source>
</evidence>
<feature type="compositionally biased region" description="Low complexity" evidence="10">
    <location>
        <begin position="82"/>
        <end position="92"/>
    </location>
</feature>
<dbReference type="SUPFAM" id="SSF52768">
    <property type="entry name" value="Arginase/deacetylase"/>
    <property type="match status" value="1"/>
</dbReference>
<dbReference type="EMBL" id="BJWK01000009">
    <property type="protein sequence ID" value="GEM09996.1"/>
    <property type="molecule type" value="Genomic_DNA"/>
</dbReference>
<dbReference type="InterPro" id="IPR037138">
    <property type="entry name" value="His_deacetylse_dom_sf"/>
</dbReference>
<evidence type="ECO:0000256" key="7">
    <source>
        <dbReference type="ARBA" id="ARBA00023015"/>
    </source>
</evidence>
<comment type="subcellular location">
    <subcellularLocation>
        <location evidence="1">Nucleus</location>
    </subcellularLocation>
</comment>
<name>A0A511KJE7_RHOTO</name>
<dbReference type="OrthoDB" id="73273at2759"/>
<dbReference type="EC" id="3.5.1.98" evidence="3"/>
<evidence type="ECO:0000256" key="4">
    <source>
        <dbReference type="ARBA" id="ARBA00022491"/>
    </source>
</evidence>
<dbReference type="Pfam" id="PF00850">
    <property type="entry name" value="Hist_deacetyl"/>
    <property type="match status" value="1"/>
</dbReference>
<dbReference type="GO" id="GO:0141221">
    <property type="term" value="F:histone deacetylase activity, hydrolytic mechanism"/>
    <property type="evidence" value="ECO:0007669"/>
    <property type="project" value="UniProtKB-EC"/>
</dbReference>
<evidence type="ECO:0000256" key="8">
    <source>
        <dbReference type="ARBA" id="ARBA00023163"/>
    </source>
</evidence>
<evidence type="ECO:0000256" key="9">
    <source>
        <dbReference type="ARBA" id="ARBA00023242"/>
    </source>
</evidence>
<dbReference type="PANTHER" id="PTHR10625:SF14">
    <property type="entry name" value="HISTONE DEACETYLASE 8"/>
    <property type="match status" value="1"/>
</dbReference>